<dbReference type="SUPFAM" id="SSF81301">
    <property type="entry name" value="Nucleotidyltransferase"/>
    <property type="match status" value="1"/>
</dbReference>
<dbReference type="Pfam" id="PF01909">
    <property type="entry name" value="NTP_transf_2"/>
    <property type="match status" value="1"/>
</dbReference>
<dbReference type="Proteomes" id="UP000002157">
    <property type="component" value="Chromosome"/>
</dbReference>
<organism evidence="2 3">
    <name type="scientific">Pseudomonas putida (strain GB-1)</name>
    <dbReference type="NCBI Taxonomy" id="76869"/>
    <lineage>
        <taxon>Bacteria</taxon>
        <taxon>Pseudomonadati</taxon>
        <taxon>Pseudomonadota</taxon>
        <taxon>Gammaproteobacteria</taxon>
        <taxon>Pseudomonadales</taxon>
        <taxon>Pseudomonadaceae</taxon>
        <taxon>Pseudomonas</taxon>
    </lineage>
</organism>
<dbReference type="InterPro" id="IPR043519">
    <property type="entry name" value="NT_sf"/>
</dbReference>
<dbReference type="EMBL" id="CP000926">
    <property type="protein sequence ID" value="ABY98442.1"/>
    <property type="molecule type" value="Genomic_DNA"/>
</dbReference>
<accession>B0KRS8</accession>
<gene>
    <name evidence="2" type="ordered locus">PputGB1_2543</name>
</gene>
<reference evidence="2 3" key="1">
    <citation type="submission" date="2008-01" db="EMBL/GenBank/DDBJ databases">
        <title>Complete sequence of Pseudomonas putida GB-1.</title>
        <authorList>
            <consortium name="US DOE Joint Genome Institute"/>
            <person name="Copeland A."/>
            <person name="Lucas S."/>
            <person name="Lapidus A."/>
            <person name="Barry K."/>
            <person name="Glavina del Rio T."/>
            <person name="Dalin E."/>
            <person name="Tice H."/>
            <person name="Pitluck S."/>
            <person name="Bruce D."/>
            <person name="Goodwin L."/>
            <person name="Chertkov O."/>
            <person name="Brettin T."/>
            <person name="Detter J.C."/>
            <person name="Han C."/>
            <person name="Kuske C.R."/>
            <person name="Schmutz J."/>
            <person name="Larimer F."/>
            <person name="Land M."/>
            <person name="Hauser L."/>
            <person name="Kyrpides N."/>
            <person name="Kim E."/>
            <person name="McCarthy J.K."/>
            <person name="Richardson P."/>
        </authorList>
    </citation>
    <scope>NUCLEOTIDE SEQUENCE [LARGE SCALE GENOMIC DNA]</scope>
    <source>
        <strain evidence="2 3">GB-1</strain>
    </source>
</reference>
<dbReference type="AlphaFoldDB" id="B0KRS8"/>
<dbReference type="KEGG" id="ppg:PputGB1_2543"/>
<dbReference type="InterPro" id="IPR002934">
    <property type="entry name" value="Polymerase_NTP_transf_dom"/>
</dbReference>
<evidence type="ECO:0000313" key="3">
    <source>
        <dbReference type="Proteomes" id="UP000002157"/>
    </source>
</evidence>
<proteinExistence type="predicted"/>
<dbReference type="eggNOG" id="COG1708">
    <property type="taxonomic scope" value="Bacteria"/>
</dbReference>
<evidence type="ECO:0000259" key="1">
    <source>
        <dbReference type="Pfam" id="PF01909"/>
    </source>
</evidence>
<evidence type="ECO:0000313" key="2">
    <source>
        <dbReference type="EMBL" id="ABY98442.1"/>
    </source>
</evidence>
<dbReference type="RefSeq" id="WP_012272183.1">
    <property type="nucleotide sequence ID" value="NC_010322.1"/>
</dbReference>
<name>B0KRS8_PSEPG</name>
<sequence>MITTTFSQHPCLQKHFDHSWQANNSLRQAMQYALAPLVRQAPVSVVVVGSYGRCEVSRISDIDFFIVHDGSMSEARLLDVLHQVKNLVRPLSWPGESDESKFGQGALSLYSELSNHIGWKQESNTALTRRMLLLLEGRPLFGDESFTRWRTELLCRYVASDQGTGLPRFMLNDVVRYYRSMMANFEEKRAEGKAWGVRNIKLKFSRKLLYLGGIVVIAEAHGLPASEKIKRLDHWLSFTPLQRVAMLGQSNPHTGQLLEQYALFLDLISSLENRRRLDSLSPEYARTDPLYREISIVGKAFSEGLEQWLAAQYPGHPILHAMLF</sequence>
<feature type="domain" description="Polymerase nucleotidyl transferase" evidence="1">
    <location>
        <begin position="42"/>
        <end position="74"/>
    </location>
</feature>
<dbReference type="HOGENOM" id="CLU_059912_0_0_6"/>
<dbReference type="GO" id="GO:0016779">
    <property type="term" value="F:nucleotidyltransferase activity"/>
    <property type="evidence" value="ECO:0007669"/>
    <property type="project" value="InterPro"/>
</dbReference>
<protein>
    <recommendedName>
        <fullName evidence="1">Polymerase nucleotidyl transferase domain-containing protein</fullName>
    </recommendedName>
</protein>